<evidence type="ECO:0000313" key="2">
    <source>
        <dbReference type="Proteomes" id="UP000018896"/>
    </source>
</evidence>
<evidence type="ECO:0000313" key="1">
    <source>
        <dbReference type="EMBL" id="GAE37526.1"/>
    </source>
</evidence>
<proteinExistence type="predicted"/>
<sequence length="111" mass="12751">MGNEGEIKRLLGEDKLKNIALQKAISGNNEANTNVKNIFMPLDYTSLTASNLVSSYLEMFSLLIKNKEFFHENKAYILAKIETYESLMLKVVKDEERFRNQLIELLEDTSS</sequence>
<dbReference type="AlphaFoldDB" id="W4QZN0"/>
<dbReference type="OrthoDB" id="9981129at2"/>
<reference evidence="1 2" key="1">
    <citation type="journal article" date="2014" name="Genome Announc.">
        <title>Draft Genome Sequences of Three Alkaliphilic Bacillus Strains, Bacillus wakoensis JCM 9140T, Bacillus akibai JCM 9157T, and Bacillus hemicellulosilyticus JCM 9152T.</title>
        <authorList>
            <person name="Yuki M."/>
            <person name="Oshima K."/>
            <person name="Suda W."/>
            <person name="Oshida Y."/>
            <person name="Kitamura K."/>
            <person name="Iida T."/>
            <person name="Hattori M."/>
            <person name="Ohkuma M."/>
        </authorList>
    </citation>
    <scope>NUCLEOTIDE SEQUENCE [LARGE SCALE GENOMIC DNA]</scope>
    <source>
        <strain evidence="1 2">JCM 9157</strain>
    </source>
</reference>
<name>W4QZN0_HALA3</name>
<dbReference type="EMBL" id="BAUV01000082">
    <property type="protein sequence ID" value="GAE37526.1"/>
    <property type="molecule type" value="Genomic_DNA"/>
</dbReference>
<protein>
    <submittedName>
        <fullName evidence="1">Uncharacterized protein</fullName>
    </submittedName>
</protein>
<keyword evidence="2" id="KW-1185">Reference proteome</keyword>
<accession>W4QZN0</accession>
<dbReference type="Proteomes" id="UP000018896">
    <property type="component" value="Unassembled WGS sequence"/>
</dbReference>
<organism evidence="1 2">
    <name type="scientific">Halalkalibacter akibai (strain ATCC 43226 / DSM 21942 / CIP 109018 / JCM 9157 / 1139)</name>
    <name type="common">Bacillus akibai</name>
    <dbReference type="NCBI Taxonomy" id="1236973"/>
    <lineage>
        <taxon>Bacteria</taxon>
        <taxon>Bacillati</taxon>
        <taxon>Bacillota</taxon>
        <taxon>Bacilli</taxon>
        <taxon>Bacillales</taxon>
        <taxon>Bacillaceae</taxon>
        <taxon>Halalkalibacter</taxon>
    </lineage>
</organism>
<dbReference type="RefSeq" id="WP_035668418.1">
    <property type="nucleotide sequence ID" value="NZ_BAUV01000082.1"/>
</dbReference>
<gene>
    <name evidence="1" type="ORF">JCM9157_4835</name>
</gene>
<comment type="caution">
    <text evidence="1">The sequence shown here is derived from an EMBL/GenBank/DDBJ whole genome shotgun (WGS) entry which is preliminary data.</text>
</comment>